<dbReference type="AlphaFoldDB" id="A0A1M4Y1L1"/>
<accession>A0A1M4Y1L1</accession>
<dbReference type="STRING" id="1121256.SAMN02746089_01131"/>
<reference evidence="1 2" key="1">
    <citation type="submission" date="2016-11" db="EMBL/GenBank/DDBJ databases">
        <authorList>
            <person name="Jaros S."/>
            <person name="Januszkiewicz K."/>
            <person name="Wedrychowicz H."/>
        </authorList>
    </citation>
    <scope>NUCLEOTIDE SEQUENCE [LARGE SCALE GENOMIC DNA]</scope>
    <source>
        <strain evidence="1 2">DSM 17918</strain>
    </source>
</reference>
<dbReference type="RefSeq" id="WP_268761603.1">
    <property type="nucleotide sequence ID" value="NZ_FQVH01000009.1"/>
</dbReference>
<evidence type="ECO:0000313" key="2">
    <source>
        <dbReference type="Proteomes" id="UP000184088"/>
    </source>
</evidence>
<protein>
    <submittedName>
        <fullName evidence="1">Uncharacterized protein</fullName>
    </submittedName>
</protein>
<keyword evidence="2" id="KW-1185">Reference proteome</keyword>
<gene>
    <name evidence="1" type="ORF">SAMN02746089_01131</name>
</gene>
<proteinExistence type="predicted"/>
<dbReference type="EMBL" id="FQVH01000009">
    <property type="protein sequence ID" value="SHE99641.1"/>
    <property type="molecule type" value="Genomic_DNA"/>
</dbReference>
<evidence type="ECO:0000313" key="1">
    <source>
        <dbReference type="EMBL" id="SHE99641.1"/>
    </source>
</evidence>
<organism evidence="1 2">
    <name type="scientific">Caldanaerobius fijiensis DSM 17918</name>
    <dbReference type="NCBI Taxonomy" id="1121256"/>
    <lineage>
        <taxon>Bacteria</taxon>
        <taxon>Bacillati</taxon>
        <taxon>Bacillota</taxon>
        <taxon>Clostridia</taxon>
        <taxon>Thermoanaerobacterales</taxon>
        <taxon>Thermoanaerobacteraceae</taxon>
        <taxon>Caldanaerobius</taxon>
    </lineage>
</organism>
<name>A0A1M4Y1L1_9THEO</name>
<sequence>MLRITKKQYSKPSIIKYGSAIRIIKGSGGSKYESYASHARS</sequence>
<dbReference type="Proteomes" id="UP000184088">
    <property type="component" value="Unassembled WGS sequence"/>
</dbReference>